<evidence type="ECO:0000256" key="3">
    <source>
        <dbReference type="ARBA" id="ARBA00022889"/>
    </source>
</evidence>
<dbReference type="SMART" id="SM00409">
    <property type="entry name" value="IG"/>
    <property type="match status" value="2"/>
</dbReference>
<evidence type="ECO:0000256" key="1">
    <source>
        <dbReference type="ARBA" id="ARBA00022433"/>
    </source>
</evidence>
<dbReference type="InterPro" id="IPR036116">
    <property type="entry name" value="FN3_sf"/>
</dbReference>
<accession>H3AZC1</accession>
<dbReference type="Ensembl" id="ENSLACT00000015097.1">
    <property type="protein sequence ID" value="ENSLACP00000014992.1"/>
    <property type="gene ID" value="ENSLACG00000013194.1"/>
</dbReference>
<dbReference type="FunFam" id="2.60.40.10:FF:000225">
    <property type="entry name" value="Myosin-binding protein C, cardiac-type"/>
    <property type="match status" value="1"/>
</dbReference>
<dbReference type="FunFam" id="2.60.40.10:FF:000557">
    <property type="entry name" value="Myosin binding protein Ha"/>
    <property type="match status" value="1"/>
</dbReference>
<keyword evidence="5" id="KW-0393">Immunoglobulin domain</keyword>
<reference evidence="14" key="1">
    <citation type="submission" date="2011-08" db="EMBL/GenBank/DDBJ databases">
        <title>The draft genome of Latimeria chalumnae.</title>
        <authorList>
            <person name="Di Palma F."/>
            <person name="Alfoldi J."/>
            <person name="Johnson J."/>
            <person name="Berlin A."/>
            <person name="Gnerre S."/>
            <person name="Jaffe D."/>
            <person name="MacCallum I."/>
            <person name="Young S."/>
            <person name="Walker B.J."/>
            <person name="Lander E."/>
            <person name="Lindblad-Toh K."/>
        </authorList>
    </citation>
    <scope>NUCLEOTIDE SEQUENCE [LARGE SCALE GENOMIC DNA]</scope>
    <source>
        <strain evidence="14">Wild caught</strain>
    </source>
</reference>
<dbReference type="PANTHER" id="PTHR13817">
    <property type="entry name" value="TITIN"/>
    <property type="match status" value="1"/>
</dbReference>
<evidence type="ECO:0000259" key="12">
    <source>
        <dbReference type="PROSITE" id="PS50853"/>
    </source>
</evidence>
<keyword evidence="14" id="KW-1185">Reference proteome</keyword>
<dbReference type="SMART" id="SM00408">
    <property type="entry name" value="IGc2"/>
    <property type="match status" value="2"/>
</dbReference>
<evidence type="ECO:0000313" key="14">
    <source>
        <dbReference type="Proteomes" id="UP000008672"/>
    </source>
</evidence>
<dbReference type="Gene3D" id="2.60.40.10">
    <property type="entry name" value="Immunoglobulins"/>
    <property type="match status" value="4"/>
</dbReference>
<evidence type="ECO:0000256" key="7">
    <source>
        <dbReference type="ARBA" id="ARBA00060255"/>
    </source>
</evidence>
<dbReference type="eggNOG" id="ENOG502QVIQ">
    <property type="taxonomic scope" value="Eukaryota"/>
</dbReference>
<keyword evidence="1" id="KW-0787">Thick filament</keyword>
<dbReference type="InterPro" id="IPR050964">
    <property type="entry name" value="Striated_Muscle_Regulatory"/>
</dbReference>
<dbReference type="EMBL" id="AFYH01009229">
    <property type="status" value="NOT_ANNOTATED_CDS"/>
    <property type="molecule type" value="Genomic_DNA"/>
</dbReference>
<evidence type="ECO:0000256" key="8">
    <source>
        <dbReference type="ARBA" id="ARBA00071968"/>
    </source>
</evidence>
<dbReference type="OMA" id="NGCALDT"/>
<dbReference type="AlphaFoldDB" id="H3AZC1"/>
<keyword evidence="2" id="KW-0677">Repeat</keyword>
<dbReference type="Pfam" id="PF07679">
    <property type="entry name" value="I-set"/>
    <property type="match status" value="2"/>
</dbReference>
<dbReference type="PRINTS" id="PR00014">
    <property type="entry name" value="FNTYPEIII"/>
</dbReference>
<dbReference type="PANTHER" id="PTHR13817:SF49">
    <property type="entry name" value="MYOSIN-BINDING PROTEIN H"/>
    <property type="match status" value="1"/>
</dbReference>
<dbReference type="GeneTree" id="ENSGT00940000158040"/>
<feature type="compositionally biased region" description="Polar residues" evidence="10">
    <location>
        <begin position="1"/>
        <end position="14"/>
    </location>
</feature>
<dbReference type="GO" id="GO:0032982">
    <property type="term" value="C:myosin filament"/>
    <property type="evidence" value="ECO:0007669"/>
    <property type="project" value="UniProtKB-KW"/>
</dbReference>
<dbReference type="InterPro" id="IPR003598">
    <property type="entry name" value="Ig_sub2"/>
</dbReference>
<sequence>QTRPQISVWVSASTMPGKPAPIKKAPAKKPAAKPAAKPAEPAPPPPPPPAEPEPAPAPAPEPAPKPQEAAPAPAPEPAPEAPAEQKPAEEPAAPPPPPPEPEKPKELPTSEPLNLIVDDVNDTSVTLKWKAPENVGPSGITGYSVEYCKEGTQNWVTANQELVSSIRYVIKNLTTGDKLIFRVKAVNPSGPSAPGVLEQSVVVREIPDPPKIRLPRNLRQVFMKVVDETVNLVIPFQGKPKPQVMWTKDGQPLDTKRIGTRNSERDTVLFIRKAERTHSGKYELTVAIDSLTDKATIEIQIIEKPGPPTSIKLVDVWGFNVALEWTPPKDDGNSEITGYTVQKSDKKTGEWFTVLEHYHRLNCTISDLIMGNSYKFRIFTENRCGLSEKAAITKDFATIQKTGIVYKPAQYQEHDFSEAPKFTQPLNDRTATMGYTTKLMCSVRGNPKPKIIWMKNQMEIGGDPKYRTLSSQGVCTLEIRKPSPFDGGVYTCKAVNPLGEAVVDCRLDVKNVCGYKREQVKL</sequence>
<proteinExistence type="inferred from homology"/>
<feature type="region of interest" description="Disordered" evidence="10">
    <location>
        <begin position="1"/>
        <end position="112"/>
    </location>
</feature>
<dbReference type="SUPFAM" id="SSF48726">
    <property type="entry name" value="Immunoglobulin"/>
    <property type="match status" value="2"/>
</dbReference>
<evidence type="ECO:0000256" key="4">
    <source>
        <dbReference type="ARBA" id="ARBA00023179"/>
    </source>
</evidence>
<dbReference type="EMBL" id="AFYH01009230">
    <property type="status" value="NOT_ANNOTATED_CDS"/>
    <property type="molecule type" value="Genomic_DNA"/>
</dbReference>
<dbReference type="STRING" id="7897.ENSLACP00000014992"/>
<dbReference type="InterPro" id="IPR036179">
    <property type="entry name" value="Ig-like_dom_sf"/>
</dbReference>
<protein>
    <recommendedName>
        <fullName evidence="8">Myosin-binding protein H</fullName>
    </recommendedName>
    <alternativeName>
        <fullName evidence="9">H-protein</fullName>
    </alternativeName>
</protein>
<dbReference type="SUPFAM" id="SSF49265">
    <property type="entry name" value="Fibronectin type III"/>
    <property type="match status" value="1"/>
</dbReference>
<dbReference type="InterPro" id="IPR013098">
    <property type="entry name" value="Ig_I-set"/>
</dbReference>
<evidence type="ECO:0000313" key="13">
    <source>
        <dbReference type="Ensembl" id="ENSLACP00000014992.1"/>
    </source>
</evidence>
<dbReference type="InterPro" id="IPR013783">
    <property type="entry name" value="Ig-like_fold"/>
</dbReference>
<dbReference type="EMBL" id="AFYH01009228">
    <property type="status" value="NOT_ANNOTATED_CDS"/>
    <property type="molecule type" value="Genomic_DNA"/>
</dbReference>
<dbReference type="CDD" id="cd00063">
    <property type="entry name" value="FN3"/>
    <property type="match status" value="2"/>
</dbReference>
<dbReference type="Bgee" id="ENSLACG00000013194">
    <property type="expression patterns" value="Expressed in chordate pharynx and 6 other cell types or tissues"/>
</dbReference>
<evidence type="ECO:0000256" key="2">
    <source>
        <dbReference type="ARBA" id="ARBA00022737"/>
    </source>
</evidence>
<dbReference type="InterPro" id="IPR007110">
    <property type="entry name" value="Ig-like_dom"/>
</dbReference>
<dbReference type="PROSITE" id="PS50853">
    <property type="entry name" value="FN3"/>
    <property type="match status" value="2"/>
</dbReference>
<reference evidence="13" key="2">
    <citation type="submission" date="2025-08" db="UniProtKB">
        <authorList>
            <consortium name="Ensembl"/>
        </authorList>
    </citation>
    <scope>IDENTIFICATION</scope>
</reference>
<dbReference type="SMART" id="SM00060">
    <property type="entry name" value="FN3"/>
    <property type="match status" value="2"/>
</dbReference>
<keyword evidence="4" id="KW-0514">Muscle protein</keyword>
<evidence type="ECO:0000256" key="5">
    <source>
        <dbReference type="ARBA" id="ARBA00023319"/>
    </source>
</evidence>
<dbReference type="InterPro" id="IPR003599">
    <property type="entry name" value="Ig_sub"/>
</dbReference>
<dbReference type="InterPro" id="IPR003961">
    <property type="entry name" value="FN3_dom"/>
</dbReference>
<dbReference type="PRINTS" id="PR01217">
    <property type="entry name" value="PRICHEXTENSN"/>
</dbReference>
<dbReference type="Pfam" id="PF00041">
    <property type="entry name" value="fn3"/>
    <property type="match status" value="2"/>
</dbReference>
<dbReference type="Proteomes" id="UP000008672">
    <property type="component" value="Unassembled WGS sequence"/>
</dbReference>
<dbReference type="PROSITE" id="PS50835">
    <property type="entry name" value="IG_LIKE"/>
    <property type="match status" value="1"/>
</dbReference>
<organism evidence="13 14">
    <name type="scientific">Latimeria chalumnae</name>
    <name type="common">Coelacanth</name>
    <dbReference type="NCBI Taxonomy" id="7897"/>
    <lineage>
        <taxon>Eukaryota</taxon>
        <taxon>Metazoa</taxon>
        <taxon>Chordata</taxon>
        <taxon>Craniata</taxon>
        <taxon>Vertebrata</taxon>
        <taxon>Euteleostomi</taxon>
        <taxon>Coelacanthiformes</taxon>
        <taxon>Coelacanthidae</taxon>
        <taxon>Latimeria</taxon>
    </lineage>
</organism>
<evidence type="ECO:0000256" key="10">
    <source>
        <dbReference type="SAM" id="MobiDB-lite"/>
    </source>
</evidence>
<feature type="domain" description="Fibronectin type-III" evidence="12">
    <location>
        <begin position="307"/>
        <end position="402"/>
    </location>
</feature>
<keyword evidence="3" id="KW-0130">Cell adhesion</keyword>
<feature type="domain" description="Fibronectin type-III" evidence="12">
    <location>
        <begin position="111"/>
        <end position="209"/>
    </location>
</feature>
<gene>
    <name evidence="13" type="primary">MYBPH</name>
</gene>
<dbReference type="InParanoid" id="H3AZC1"/>
<comment type="similarity">
    <text evidence="6">Belongs to the immunoglobulin superfamily. MyBP family.</text>
</comment>
<evidence type="ECO:0000256" key="9">
    <source>
        <dbReference type="ARBA" id="ARBA00078133"/>
    </source>
</evidence>
<comment type="function">
    <text evidence="7">Binds to myosin; probably involved in interaction with thick myofilaments in the A-band.</text>
</comment>
<dbReference type="FunFam" id="2.60.40.10:FF:000062">
    <property type="entry name" value="Myosin-binding protein C, slow type"/>
    <property type="match status" value="1"/>
</dbReference>
<reference evidence="13" key="3">
    <citation type="submission" date="2025-09" db="UniProtKB">
        <authorList>
            <consortium name="Ensembl"/>
        </authorList>
    </citation>
    <scope>IDENTIFICATION</scope>
</reference>
<dbReference type="FunFam" id="2.60.40.10:FF:000031">
    <property type="entry name" value="Myosin-binding protein C, slow type"/>
    <property type="match status" value="1"/>
</dbReference>
<evidence type="ECO:0000259" key="11">
    <source>
        <dbReference type="PROSITE" id="PS50835"/>
    </source>
</evidence>
<feature type="domain" description="Ig-like" evidence="11">
    <location>
        <begin position="420"/>
        <end position="504"/>
    </location>
</feature>
<feature type="compositionally biased region" description="Pro residues" evidence="10">
    <location>
        <begin position="40"/>
        <end position="65"/>
    </location>
</feature>
<dbReference type="FunCoup" id="H3AZC1">
    <property type="interactions" value="66"/>
</dbReference>
<evidence type="ECO:0000256" key="6">
    <source>
        <dbReference type="ARBA" id="ARBA00038352"/>
    </source>
</evidence>
<dbReference type="GO" id="GO:0007155">
    <property type="term" value="P:cell adhesion"/>
    <property type="evidence" value="ECO:0007669"/>
    <property type="project" value="UniProtKB-KW"/>
</dbReference>
<name>H3AZC1_LATCH</name>